<reference evidence="4 5" key="1">
    <citation type="journal article" date="2021" name="Environ. Microbiol.">
        <title>Gene family expansions and transcriptome signatures uncover fungal adaptations to wood decay.</title>
        <authorList>
            <person name="Hage H."/>
            <person name="Miyauchi S."/>
            <person name="Viragh M."/>
            <person name="Drula E."/>
            <person name="Min B."/>
            <person name="Chaduli D."/>
            <person name="Navarro D."/>
            <person name="Favel A."/>
            <person name="Norest M."/>
            <person name="Lesage-Meessen L."/>
            <person name="Balint B."/>
            <person name="Merenyi Z."/>
            <person name="de Eugenio L."/>
            <person name="Morin E."/>
            <person name="Martinez A.T."/>
            <person name="Baldrian P."/>
            <person name="Stursova M."/>
            <person name="Martinez M.J."/>
            <person name="Novotny C."/>
            <person name="Magnuson J.K."/>
            <person name="Spatafora J.W."/>
            <person name="Maurice S."/>
            <person name="Pangilinan J."/>
            <person name="Andreopoulos W."/>
            <person name="LaButti K."/>
            <person name="Hundley H."/>
            <person name="Na H."/>
            <person name="Kuo A."/>
            <person name="Barry K."/>
            <person name="Lipzen A."/>
            <person name="Henrissat B."/>
            <person name="Riley R."/>
            <person name="Ahrendt S."/>
            <person name="Nagy L.G."/>
            <person name="Grigoriev I.V."/>
            <person name="Martin F."/>
            <person name="Rosso M.N."/>
        </authorList>
    </citation>
    <scope>NUCLEOTIDE SEQUENCE [LARGE SCALE GENOMIC DNA]</scope>
    <source>
        <strain evidence="4 5">CIRM-BRFM 1785</strain>
    </source>
</reference>
<comment type="caution">
    <text evidence="4">The sequence shown here is derived from an EMBL/GenBank/DDBJ whole genome shotgun (WGS) entry which is preliminary data.</text>
</comment>
<dbReference type="EMBL" id="JADCUA010000003">
    <property type="protein sequence ID" value="KAH9842021.1"/>
    <property type="molecule type" value="Genomic_DNA"/>
</dbReference>
<dbReference type="SMART" id="SM00320">
    <property type="entry name" value="WD40"/>
    <property type="match status" value="3"/>
</dbReference>
<dbReference type="GeneID" id="72000881"/>
<evidence type="ECO:0000256" key="3">
    <source>
        <dbReference type="PROSITE-ProRule" id="PRU00221"/>
    </source>
</evidence>
<keyword evidence="1 3" id="KW-0853">WD repeat</keyword>
<proteinExistence type="predicted"/>
<dbReference type="InterPro" id="IPR015943">
    <property type="entry name" value="WD40/YVTN_repeat-like_dom_sf"/>
</dbReference>
<dbReference type="PANTHER" id="PTHR19857:SF8">
    <property type="entry name" value="ANGIO-ASSOCIATED MIGRATORY CELL PROTEIN"/>
    <property type="match status" value="1"/>
</dbReference>
<keyword evidence="5" id="KW-1185">Reference proteome</keyword>
<evidence type="ECO:0000256" key="1">
    <source>
        <dbReference type="ARBA" id="ARBA00022574"/>
    </source>
</evidence>
<evidence type="ECO:0000313" key="4">
    <source>
        <dbReference type="EMBL" id="KAH9842021.1"/>
    </source>
</evidence>
<dbReference type="PROSITE" id="PS50082">
    <property type="entry name" value="WD_REPEATS_2"/>
    <property type="match status" value="1"/>
</dbReference>
<sequence length="303" mass="33176">MASTAYVPELTFAEGHSDAINVLAFSSDGSYLASGSDDETVIIWKTLKGTFLYRITMRSKVDSLIWHPLREGTVIVGCENGTVSQVHNLSVMSSETHPINLGVKSHIYCMDYAPTTQLLAAAVGPHVYLTRETTPNTYAGIVMLPNPPVDAVATEESRERPVALKFDSTGTNLVVTHMTRGVFCCDVETQNILWHIKPPGTYPTMAYSAISQNFRRIAVHNFKDGVHLYAMGANGSPRPRLCKFEAEPRYLLALQVAFIHNGDAVVCGSSTGNVCIWQTSTGELYQTLTHPGQSTSLHDNDRP</sequence>
<evidence type="ECO:0000256" key="2">
    <source>
        <dbReference type="ARBA" id="ARBA00022737"/>
    </source>
</evidence>
<dbReference type="Pfam" id="PF00400">
    <property type="entry name" value="WD40"/>
    <property type="match status" value="1"/>
</dbReference>
<accession>A0ABQ8KVB4</accession>
<feature type="repeat" description="WD" evidence="3">
    <location>
        <begin position="13"/>
        <end position="54"/>
    </location>
</feature>
<protein>
    <submittedName>
        <fullName evidence="4">WD40-repeat-containing domain protein</fullName>
    </submittedName>
</protein>
<evidence type="ECO:0000313" key="5">
    <source>
        <dbReference type="Proteomes" id="UP000814176"/>
    </source>
</evidence>
<dbReference type="InterPro" id="IPR051179">
    <property type="entry name" value="WD_repeat_multifunction"/>
</dbReference>
<dbReference type="InterPro" id="IPR001680">
    <property type="entry name" value="WD40_rpt"/>
</dbReference>
<dbReference type="Proteomes" id="UP000814176">
    <property type="component" value="Unassembled WGS sequence"/>
</dbReference>
<name>A0ABQ8KVB4_9APHY</name>
<dbReference type="InterPro" id="IPR036322">
    <property type="entry name" value="WD40_repeat_dom_sf"/>
</dbReference>
<dbReference type="RefSeq" id="XP_047783320.1">
    <property type="nucleotide sequence ID" value="XM_047920149.1"/>
</dbReference>
<dbReference type="PROSITE" id="PS50294">
    <property type="entry name" value="WD_REPEATS_REGION"/>
    <property type="match status" value="1"/>
</dbReference>
<dbReference type="SUPFAM" id="SSF50978">
    <property type="entry name" value="WD40 repeat-like"/>
    <property type="match status" value="1"/>
</dbReference>
<gene>
    <name evidence="4" type="ORF">C8Q71DRAFT_700844</name>
</gene>
<keyword evidence="2" id="KW-0677">Repeat</keyword>
<dbReference type="Gene3D" id="2.130.10.10">
    <property type="entry name" value="YVTN repeat-like/Quinoprotein amine dehydrogenase"/>
    <property type="match status" value="2"/>
</dbReference>
<dbReference type="PANTHER" id="PTHR19857">
    <property type="entry name" value="MITOCHONDRIAL DIVISION PROTEIN 1-RELATED"/>
    <property type="match status" value="1"/>
</dbReference>
<organism evidence="4 5">
    <name type="scientific">Rhodofomes roseus</name>
    <dbReference type="NCBI Taxonomy" id="34475"/>
    <lineage>
        <taxon>Eukaryota</taxon>
        <taxon>Fungi</taxon>
        <taxon>Dikarya</taxon>
        <taxon>Basidiomycota</taxon>
        <taxon>Agaricomycotina</taxon>
        <taxon>Agaricomycetes</taxon>
        <taxon>Polyporales</taxon>
        <taxon>Rhodofomes</taxon>
    </lineage>
</organism>